<evidence type="ECO:0000256" key="3">
    <source>
        <dbReference type="ARBA" id="ARBA00022741"/>
    </source>
</evidence>
<feature type="domain" description="AMP-dependent synthetase/ligase" evidence="5">
    <location>
        <begin position="18"/>
        <end position="342"/>
    </location>
</feature>
<feature type="domain" description="AMP-binding enzyme C-terminal" evidence="6">
    <location>
        <begin position="406"/>
        <end position="484"/>
    </location>
</feature>
<dbReference type="InterPro" id="IPR000873">
    <property type="entry name" value="AMP-dep_synth/lig_dom"/>
</dbReference>
<evidence type="ECO:0000256" key="2">
    <source>
        <dbReference type="ARBA" id="ARBA00022598"/>
    </source>
</evidence>
<evidence type="ECO:0000256" key="1">
    <source>
        <dbReference type="ARBA" id="ARBA00006432"/>
    </source>
</evidence>
<gene>
    <name evidence="7" type="ORF">UFOPK3444_00739</name>
</gene>
<dbReference type="PANTHER" id="PTHR43605">
    <property type="entry name" value="ACYL-COENZYME A SYNTHETASE"/>
    <property type="match status" value="1"/>
</dbReference>
<dbReference type="GO" id="GO:0016405">
    <property type="term" value="F:CoA-ligase activity"/>
    <property type="evidence" value="ECO:0007669"/>
    <property type="project" value="UniProtKB-ARBA"/>
</dbReference>
<keyword evidence="4" id="KW-0067">ATP-binding</keyword>
<dbReference type="FunFam" id="3.30.300.30:FF:000005">
    <property type="entry name" value="Acyl-coenzyme A synthetase ACSM5, mitochondrial"/>
    <property type="match status" value="1"/>
</dbReference>
<organism evidence="7">
    <name type="scientific">freshwater metagenome</name>
    <dbReference type="NCBI Taxonomy" id="449393"/>
    <lineage>
        <taxon>unclassified sequences</taxon>
        <taxon>metagenomes</taxon>
        <taxon>ecological metagenomes</taxon>
    </lineage>
</organism>
<dbReference type="GO" id="GO:0006633">
    <property type="term" value="P:fatty acid biosynthetic process"/>
    <property type="evidence" value="ECO:0007669"/>
    <property type="project" value="TreeGrafter"/>
</dbReference>
<evidence type="ECO:0000256" key="4">
    <source>
        <dbReference type="ARBA" id="ARBA00022840"/>
    </source>
</evidence>
<evidence type="ECO:0000259" key="6">
    <source>
        <dbReference type="Pfam" id="PF13193"/>
    </source>
</evidence>
<protein>
    <submittedName>
        <fullName evidence="7">Unannotated protein</fullName>
    </submittedName>
</protein>
<reference evidence="7" key="1">
    <citation type="submission" date="2020-05" db="EMBL/GenBank/DDBJ databases">
        <authorList>
            <person name="Chiriac C."/>
            <person name="Salcher M."/>
            <person name="Ghai R."/>
            <person name="Kavagutti S V."/>
        </authorList>
    </citation>
    <scope>NUCLEOTIDE SEQUENCE</scope>
</reference>
<dbReference type="InterPro" id="IPR045851">
    <property type="entry name" value="AMP-bd_C_sf"/>
</dbReference>
<dbReference type="GO" id="GO:0015645">
    <property type="term" value="F:fatty acid ligase activity"/>
    <property type="evidence" value="ECO:0007669"/>
    <property type="project" value="TreeGrafter"/>
</dbReference>
<dbReference type="Gene3D" id="3.30.300.30">
    <property type="match status" value="1"/>
</dbReference>
<keyword evidence="2" id="KW-0436">Ligase</keyword>
<dbReference type="AlphaFoldDB" id="A0A6J7DKV9"/>
<dbReference type="GO" id="GO:0006637">
    <property type="term" value="P:acyl-CoA metabolic process"/>
    <property type="evidence" value="ECO:0007669"/>
    <property type="project" value="TreeGrafter"/>
</dbReference>
<keyword evidence="3" id="KW-0547">Nucleotide-binding</keyword>
<dbReference type="InterPro" id="IPR042099">
    <property type="entry name" value="ANL_N_sf"/>
</dbReference>
<comment type="similarity">
    <text evidence="1">Belongs to the ATP-dependent AMP-binding enzyme family.</text>
</comment>
<evidence type="ECO:0000313" key="7">
    <source>
        <dbReference type="EMBL" id="CAB4871277.1"/>
    </source>
</evidence>
<dbReference type="SUPFAM" id="SSF56801">
    <property type="entry name" value="Acetyl-CoA synthetase-like"/>
    <property type="match status" value="1"/>
</dbReference>
<dbReference type="PANTHER" id="PTHR43605:SF10">
    <property type="entry name" value="ACYL-COA SYNTHETASE MEDIUM CHAIN FAMILY MEMBER 3"/>
    <property type="match status" value="1"/>
</dbReference>
<dbReference type="EMBL" id="CAFBLU010000009">
    <property type="protein sequence ID" value="CAB4871277.1"/>
    <property type="molecule type" value="Genomic_DNA"/>
</dbReference>
<evidence type="ECO:0000259" key="5">
    <source>
        <dbReference type="Pfam" id="PF00501"/>
    </source>
</evidence>
<proteinExistence type="inferred from homology"/>
<name>A0A6J7DKV9_9ZZZZ</name>
<dbReference type="GO" id="GO:0004321">
    <property type="term" value="F:fatty-acyl-CoA synthase activity"/>
    <property type="evidence" value="ECO:0007669"/>
    <property type="project" value="TreeGrafter"/>
</dbReference>
<sequence length="495" mass="52947">MAAYSPPFVNPTAEIVQQADPDRLALLSLGYGGERRQWSFADVAEFSSRFGGWLQSNGVAQGDTVMTVLGSRPEWVLAMLGIWRIGAVALPCHSSLRPHDLDLRIKAAQPALILCEASTAEAVRAASPDCLVVELGCEHLDPDAPSDPFHAKPSEIADLAPDDPAVVIFTSGTTAGPTGIVHGVRWLAGQEVQAHSWFGAPVGSLAWCTAAPGWSKSARNVFLAPWICGASALIHDAPFDADQRLEVLQNERVGALCQAPTEYRVIAARLEIPPLADLTSMVAAGEALDPEVIERFRNATGLTIRDGYGQTETGHLTGVGPDDDCPAGSMGKALPGIDLWIDQGELVVDPTSVPTFFLRTLDGEPAPMDKPWRTGDLVRERNGFLFFEGRDDDIISSSGYRIGPFEVESAMGTHPAVAECAAVAAPDRERGSVVRAVVVLRDGFSPSDALAVELGDHVKQVTAPYKYPRIVDFVDELPKTSSGKIRRSVLRGESA</sequence>
<dbReference type="Gene3D" id="3.40.50.12780">
    <property type="entry name" value="N-terminal domain of ligase-like"/>
    <property type="match status" value="1"/>
</dbReference>
<dbReference type="InterPro" id="IPR025110">
    <property type="entry name" value="AMP-bd_C"/>
</dbReference>
<dbReference type="InterPro" id="IPR051087">
    <property type="entry name" value="Mitochondrial_ACSM"/>
</dbReference>
<dbReference type="GO" id="GO:0005524">
    <property type="term" value="F:ATP binding"/>
    <property type="evidence" value="ECO:0007669"/>
    <property type="project" value="UniProtKB-KW"/>
</dbReference>
<dbReference type="Pfam" id="PF00501">
    <property type="entry name" value="AMP-binding"/>
    <property type="match status" value="1"/>
</dbReference>
<dbReference type="Pfam" id="PF13193">
    <property type="entry name" value="AMP-binding_C"/>
    <property type="match status" value="1"/>
</dbReference>
<accession>A0A6J7DKV9</accession>